<keyword evidence="5" id="KW-1185">Reference proteome</keyword>
<dbReference type="Gene3D" id="3.30.710.10">
    <property type="entry name" value="Potassium Channel Kv1.1, Chain A"/>
    <property type="match status" value="1"/>
</dbReference>
<dbReference type="GO" id="GO:0006511">
    <property type="term" value="P:ubiquitin-dependent protein catabolic process"/>
    <property type="evidence" value="ECO:0007669"/>
    <property type="project" value="InterPro"/>
</dbReference>
<dbReference type="SUPFAM" id="SSF81382">
    <property type="entry name" value="Skp1 dimerisation domain-like"/>
    <property type="match status" value="1"/>
</dbReference>
<feature type="domain" description="SKP1 component dimerisation" evidence="3">
    <location>
        <begin position="152"/>
        <end position="174"/>
    </location>
</feature>
<dbReference type="InterPro" id="IPR016072">
    <property type="entry name" value="Skp1_comp_dimer"/>
</dbReference>
<dbReference type="EMBL" id="JAKKPZ010000046">
    <property type="protein sequence ID" value="KAI1706687.1"/>
    <property type="molecule type" value="Genomic_DNA"/>
</dbReference>
<comment type="similarity">
    <text evidence="1">Belongs to the SKP1 family.</text>
</comment>
<dbReference type="AlphaFoldDB" id="A0AAD4MXI2"/>
<dbReference type="SUPFAM" id="SSF54695">
    <property type="entry name" value="POZ domain"/>
    <property type="match status" value="1"/>
</dbReference>
<accession>A0AAD4MXI2</accession>
<evidence type="ECO:0000313" key="4">
    <source>
        <dbReference type="EMBL" id="KAI1706687.1"/>
    </source>
</evidence>
<name>A0AAD4MXI2_9BILA</name>
<evidence type="ECO:0000256" key="1">
    <source>
        <dbReference type="ARBA" id="ARBA00009993"/>
    </source>
</evidence>
<evidence type="ECO:0000313" key="5">
    <source>
        <dbReference type="Proteomes" id="UP001201812"/>
    </source>
</evidence>
<dbReference type="InterPro" id="IPR016897">
    <property type="entry name" value="SKP1"/>
</dbReference>
<dbReference type="InterPro" id="IPR036296">
    <property type="entry name" value="SKP1-like_dim_sf"/>
</dbReference>
<dbReference type="SMART" id="SM00512">
    <property type="entry name" value="Skp1"/>
    <property type="match status" value="1"/>
</dbReference>
<dbReference type="Proteomes" id="UP001201812">
    <property type="component" value="Unassembled WGS sequence"/>
</dbReference>
<sequence>MVVSTVSTKQKTIKCRTRDDVLFEVPFDVIIQSRKFKQLYNELQVSAGDGSTFEFPMPAVPGHIFKEVIRFCAQRRGSPEPVIEREPPAMTVKWFVFNEFEQQFLKSKSMNELSEIWVAARYLDVKSLDLFISQEIAARLVEVLGDDQKVHDLLGEPDDMTEEEKDKIRRENAWLNFC</sequence>
<proteinExistence type="inferred from homology"/>
<protein>
    <submittedName>
        <fullName evidence="4">Skp1-related protein</fullName>
    </submittedName>
</protein>
<evidence type="ECO:0000256" key="2">
    <source>
        <dbReference type="ARBA" id="ARBA00022786"/>
    </source>
</evidence>
<dbReference type="PANTHER" id="PTHR11165">
    <property type="entry name" value="SKP1"/>
    <property type="match status" value="1"/>
</dbReference>
<comment type="caution">
    <text evidence="4">The sequence shown here is derived from an EMBL/GenBank/DDBJ whole genome shotgun (WGS) entry which is preliminary data.</text>
</comment>
<gene>
    <name evidence="4" type="ORF">DdX_12897</name>
</gene>
<keyword evidence="2" id="KW-0833">Ubl conjugation pathway</keyword>
<organism evidence="4 5">
    <name type="scientific">Ditylenchus destructor</name>
    <dbReference type="NCBI Taxonomy" id="166010"/>
    <lineage>
        <taxon>Eukaryota</taxon>
        <taxon>Metazoa</taxon>
        <taxon>Ecdysozoa</taxon>
        <taxon>Nematoda</taxon>
        <taxon>Chromadorea</taxon>
        <taxon>Rhabditida</taxon>
        <taxon>Tylenchina</taxon>
        <taxon>Tylenchomorpha</taxon>
        <taxon>Sphaerularioidea</taxon>
        <taxon>Anguinidae</taxon>
        <taxon>Anguininae</taxon>
        <taxon>Ditylenchus</taxon>
    </lineage>
</organism>
<evidence type="ECO:0000259" key="3">
    <source>
        <dbReference type="Pfam" id="PF01466"/>
    </source>
</evidence>
<dbReference type="Pfam" id="PF01466">
    <property type="entry name" value="Skp1"/>
    <property type="match status" value="1"/>
</dbReference>
<dbReference type="InterPro" id="IPR001232">
    <property type="entry name" value="SKP1-like"/>
</dbReference>
<reference evidence="4" key="1">
    <citation type="submission" date="2022-01" db="EMBL/GenBank/DDBJ databases">
        <title>Genome Sequence Resource for Two Populations of Ditylenchus destructor, the Migratory Endoparasitic Phytonematode.</title>
        <authorList>
            <person name="Zhang H."/>
            <person name="Lin R."/>
            <person name="Xie B."/>
        </authorList>
    </citation>
    <scope>NUCLEOTIDE SEQUENCE</scope>
    <source>
        <strain evidence="4">BazhouSP</strain>
    </source>
</reference>
<dbReference type="InterPro" id="IPR011333">
    <property type="entry name" value="SKP1/BTB/POZ_sf"/>
</dbReference>